<gene>
    <name evidence="2" type="ORF">PR048_000887</name>
</gene>
<feature type="region of interest" description="Disordered" evidence="1">
    <location>
        <begin position="427"/>
        <end position="450"/>
    </location>
</feature>
<sequence length="899" mass="98608">MLETAATLETTERCKLTYLVALASDCPVHSPAGSLPYFRKWDSCRTMPLLGDFSRGSPVTLYLHSGAASLSPHFTRVGSQDRVVKSRPNLSTRSTQFILASHHPRGSELAILQYHDALTTGSETFHITLVSPLKQNAQDNRYAETTYHDVRLPEVPFSYAHVGIFIDTCQYFMMLRLALAVFRRTRVVKFQSPREERRSHTAIPPTTADYGDWCYAAIGGGPARMSHDAFYLLTACENAGYCKHKPSGSSSGSDGVVVKLLVSHLSRTGSIPVGSLPDIRVWESDEAPGRRFFIFSGIYRFHRPFILALLTLKTSTSTAAEISPLYSRRLPFRCSLLSARYSIARNPATHQLQLHSTHGPEACRNIYRVGPTIWKVQRTPSRAERTRAPGSSEWLLQRLCVGLLSITDTLPSSLVLPTLSYNYSPSSSLTRDAKPTSVARTSDTLHPLSPPYPSTARAALSWLRSSNAFGTKARWRQLISCVHIGRTLPTGLFPPALLRTSPTPRCQPPPTTPPLQGPGDQSSVCPRFSIVAMIQDGDNCLLACTSGSGTPSHLTPQSWSEFRGTYPEVKNPDLPSLPYSRSCLCAKSEFFSKNKAMHPSPITLFRNPHRAPLSIPARFHTSNNFPFMQSDACRCRLYNRTSMENFPLSLCHLLHHQTSLHDARCPGYSSQSLNIVLCDLGRLFFPLQSLCVLLINGSDDLVSGFLIPLEEEEFTFTLQPVMALLSPSTRVTTAPSATVSTSFKFAALSATVPMSTRVSTAPSASASTSSKFAAPSATVSMSKRVSTTESATVSTSFKFPAPSATVLPPTEFGALDLRRRKTEKGGGGDGCSAAYIEEYHQHIRSVMHIALQSLGNVTSCPPRGLGAYTSPEKQTMRYVRRITGAAVVLASQGRIWFDS</sequence>
<proteinExistence type="predicted"/>
<accession>A0ABQ9IGS0</accession>
<evidence type="ECO:0000313" key="2">
    <source>
        <dbReference type="EMBL" id="KAJ8895551.1"/>
    </source>
</evidence>
<feature type="compositionally biased region" description="Pro residues" evidence="1">
    <location>
        <begin position="505"/>
        <end position="516"/>
    </location>
</feature>
<evidence type="ECO:0000313" key="3">
    <source>
        <dbReference type="Proteomes" id="UP001159363"/>
    </source>
</evidence>
<evidence type="ECO:0000256" key="1">
    <source>
        <dbReference type="SAM" id="MobiDB-lite"/>
    </source>
</evidence>
<organism evidence="2 3">
    <name type="scientific">Dryococelus australis</name>
    <dbReference type="NCBI Taxonomy" id="614101"/>
    <lineage>
        <taxon>Eukaryota</taxon>
        <taxon>Metazoa</taxon>
        <taxon>Ecdysozoa</taxon>
        <taxon>Arthropoda</taxon>
        <taxon>Hexapoda</taxon>
        <taxon>Insecta</taxon>
        <taxon>Pterygota</taxon>
        <taxon>Neoptera</taxon>
        <taxon>Polyneoptera</taxon>
        <taxon>Phasmatodea</taxon>
        <taxon>Verophasmatodea</taxon>
        <taxon>Anareolatae</taxon>
        <taxon>Phasmatidae</taxon>
        <taxon>Eurycanthinae</taxon>
        <taxon>Dryococelus</taxon>
    </lineage>
</organism>
<keyword evidence="3" id="KW-1185">Reference proteome</keyword>
<name>A0ABQ9IGS0_9NEOP</name>
<reference evidence="2 3" key="1">
    <citation type="submission" date="2023-02" db="EMBL/GenBank/DDBJ databases">
        <title>LHISI_Scaffold_Assembly.</title>
        <authorList>
            <person name="Stuart O.P."/>
            <person name="Cleave R."/>
            <person name="Magrath M.J.L."/>
            <person name="Mikheyev A.S."/>
        </authorList>
    </citation>
    <scope>NUCLEOTIDE SEQUENCE [LARGE SCALE GENOMIC DNA]</scope>
    <source>
        <strain evidence="2">Daus_M_001</strain>
        <tissue evidence="2">Leg muscle</tissue>
    </source>
</reference>
<comment type="caution">
    <text evidence="2">The sequence shown here is derived from an EMBL/GenBank/DDBJ whole genome shotgun (WGS) entry which is preliminary data.</text>
</comment>
<feature type="region of interest" description="Disordered" evidence="1">
    <location>
        <begin position="501"/>
        <end position="520"/>
    </location>
</feature>
<dbReference type="EMBL" id="JARBHB010000001">
    <property type="protein sequence ID" value="KAJ8895551.1"/>
    <property type="molecule type" value="Genomic_DNA"/>
</dbReference>
<protein>
    <submittedName>
        <fullName evidence="2">Uncharacterized protein</fullName>
    </submittedName>
</protein>
<dbReference type="Proteomes" id="UP001159363">
    <property type="component" value="Chromosome 1"/>
</dbReference>